<dbReference type="PANTHER" id="PTHR30055:SF234">
    <property type="entry name" value="HTH-TYPE TRANSCRIPTIONAL REGULATOR BETI"/>
    <property type="match status" value="1"/>
</dbReference>
<dbReference type="SUPFAM" id="SSF48498">
    <property type="entry name" value="Tetracyclin repressor-like, C-terminal domain"/>
    <property type="match status" value="1"/>
</dbReference>
<name>A0A1M7P7U0_9ACTN</name>
<feature type="domain" description="HTH tetR-type" evidence="6">
    <location>
        <begin position="8"/>
        <end position="68"/>
    </location>
</feature>
<dbReference type="RefSeq" id="WP_073255394.1">
    <property type="nucleotide sequence ID" value="NZ_FRCS01000003.1"/>
</dbReference>
<sequence>MPIQVNHDERRRLIAGALWTLARTKGLGRASLRDVAAEAGMSLGQLQHYFPTREALVDYAIELVSAQTKSRVQEALAALGDDPHPRDVLRVLLVEMFPVDDVSSQVNSARLLDALQADQVRGRVREEMLAVHALVETVLRESVTAGLAPSDLDVPVEAARVVALTGLSPLLEVGVYTREQVIAAIDRHLDELFGPSS</sequence>
<evidence type="ECO:0000256" key="3">
    <source>
        <dbReference type="ARBA" id="ARBA00023125"/>
    </source>
</evidence>
<organism evidence="7 8">
    <name type="scientific">Cryptosporangium aurantiacum</name>
    <dbReference type="NCBI Taxonomy" id="134849"/>
    <lineage>
        <taxon>Bacteria</taxon>
        <taxon>Bacillati</taxon>
        <taxon>Actinomycetota</taxon>
        <taxon>Actinomycetes</taxon>
        <taxon>Cryptosporangiales</taxon>
        <taxon>Cryptosporangiaceae</taxon>
        <taxon>Cryptosporangium</taxon>
    </lineage>
</organism>
<evidence type="ECO:0000313" key="7">
    <source>
        <dbReference type="EMBL" id="SHN12751.1"/>
    </source>
</evidence>
<evidence type="ECO:0000256" key="4">
    <source>
        <dbReference type="ARBA" id="ARBA00023163"/>
    </source>
</evidence>
<dbReference type="Proteomes" id="UP000184440">
    <property type="component" value="Unassembled WGS sequence"/>
</dbReference>
<evidence type="ECO:0000256" key="1">
    <source>
        <dbReference type="ARBA" id="ARBA00022491"/>
    </source>
</evidence>
<dbReference type="SUPFAM" id="SSF46689">
    <property type="entry name" value="Homeodomain-like"/>
    <property type="match status" value="1"/>
</dbReference>
<keyword evidence="1" id="KW-0678">Repressor</keyword>
<feature type="DNA-binding region" description="H-T-H motif" evidence="5">
    <location>
        <begin position="31"/>
        <end position="50"/>
    </location>
</feature>
<dbReference type="PROSITE" id="PS50977">
    <property type="entry name" value="HTH_TETR_2"/>
    <property type="match status" value="1"/>
</dbReference>
<dbReference type="GO" id="GO:0003700">
    <property type="term" value="F:DNA-binding transcription factor activity"/>
    <property type="evidence" value="ECO:0007669"/>
    <property type="project" value="TreeGrafter"/>
</dbReference>
<proteinExistence type="predicted"/>
<evidence type="ECO:0000313" key="8">
    <source>
        <dbReference type="Proteomes" id="UP000184440"/>
    </source>
</evidence>
<dbReference type="Pfam" id="PF13977">
    <property type="entry name" value="TetR_C_6"/>
    <property type="match status" value="1"/>
</dbReference>
<dbReference type="OrthoDB" id="9816296at2"/>
<evidence type="ECO:0000256" key="5">
    <source>
        <dbReference type="PROSITE-ProRule" id="PRU00335"/>
    </source>
</evidence>
<dbReference type="AlphaFoldDB" id="A0A1M7P7U0"/>
<accession>A0A1M7P7U0</accession>
<dbReference type="InterPro" id="IPR039538">
    <property type="entry name" value="BetI_C"/>
</dbReference>
<dbReference type="EMBL" id="FRCS01000003">
    <property type="protein sequence ID" value="SHN12751.1"/>
    <property type="molecule type" value="Genomic_DNA"/>
</dbReference>
<evidence type="ECO:0000259" key="6">
    <source>
        <dbReference type="PROSITE" id="PS50977"/>
    </source>
</evidence>
<keyword evidence="8" id="KW-1185">Reference proteome</keyword>
<dbReference type="InterPro" id="IPR036271">
    <property type="entry name" value="Tet_transcr_reg_TetR-rel_C_sf"/>
</dbReference>
<dbReference type="GO" id="GO:0000976">
    <property type="term" value="F:transcription cis-regulatory region binding"/>
    <property type="evidence" value="ECO:0007669"/>
    <property type="project" value="TreeGrafter"/>
</dbReference>
<keyword evidence="4" id="KW-0804">Transcription</keyword>
<keyword evidence="3 5" id="KW-0238">DNA-binding</keyword>
<dbReference type="Pfam" id="PF00440">
    <property type="entry name" value="TetR_N"/>
    <property type="match status" value="1"/>
</dbReference>
<dbReference type="InterPro" id="IPR001647">
    <property type="entry name" value="HTH_TetR"/>
</dbReference>
<gene>
    <name evidence="7" type="ORF">SAMN05443668_10337</name>
</gene>
<dbReference type="PANTHER" id="PTHR30055">
    <property type="entry name" value="HTH-TYPE TRANSCRIPTIONAL REGULATOR RUTR"/>
    <property type="match status" value="1"/>
</dbReference>
<evidence type="ECO:0000256" key="2">
    <source>
        <dbReference type="ARBA" id="ARBA00023015"/>
    </source>
</evidence>
<keyword evidence="2" id="KW-0805">Transcription regulation</keyword>
<protein>
    <submittedName>
        <fullName evidence="7">Transcriptional regulator, TetR family</fullName>
    </submittedName>
</protein>
<dbReference type="InterPro" id="IPR009057">
    <property type="entry name" value="Homeodomain-like_sf"/>
</dbReference>
<dbReference type="STRING" id="134849.SAMN05443668_10337"/>
<dbReference type="Gene3D" id="1.10.357.10">
    <property type="entry name" value="Tetracycline Repressor, domain 2"/>
    <property type="match status" value="1"/>
</dbReference>
<dbReference type="InterPro" id="IPR050109">
    <property type="entry name" value="HTH-type_TetR-like_transc_reg"/>
</dbReference>
<reference evidence="7 8" key="1">
    <citation type="submission" date="2016-11" db="EMBL/GenBank/DDBJ databases">
        <authorList>
            <person name="Jaros S."/>
            <person name="Januszkiewicz K."/>
            <person name="Wedrychowicz H."/>
        </authorList>
    </citation>
    <scope>NUCLEOTIDE SEQUENCE [LARGE SCALE GENOMIC DNA]</scope>
    <source>
        <strain evidence="7 8">DSM 46144</strain>
    </source>
</reference>